<dbReference type="AlphaFoldDB" id="A0A550JKH1"/>
<dbReference type="SMART" id="SM00448">
    <property type="entry name" value="REC"/>
    <property type="match status" value="1"/>
</dbReference>
<feature type="modified residue" description="4-aspartylphosphate" evidence="6">
    <location>
        <position position="53"/>
    </location>
</feature>
<dbReference type="EMBL" id="VJVV01000001">
    <property type="protein sequence ID" value="TRO83683.1"/>
    <property type="molecule type" value="Genomic_DNA"/>
</dbReference>
<dbReference type="SUPFAM" id="SSF47384">
    <property type="entry name" value="Homodimeric domain of signal transducing histidine kinase"/>
    <property type="match status" value="1"/>
</dbReference>
<evidence type="ECO:0000313" key="10">
    <source>
        <dbReference type="EMBL" id="TRO83683.1"/>
    </source>
</evidence>
<evidence type="ECO:0000256" key="6">
    <source>
        <dbReference type="PROSITE-ProRule" id="PRU00169"/>
    </source>
</evidence>
<dbReference type="InterPro" id="IPR036097">
    <property type="entry name" value="HisK_dim/P_sf"/>
</dbReference>
<dbReference type="InterPro" id="IPR035965">
    <property type="entry name" value="PAS-like_dom_sf"/>
</dbReference>
<dbReference type="RefSeq" id="WP_092052272.1">
    <property type="nucleotide sequence ID" value="NZ_FOJJ01000001.1"/>
</dbReference>
<dbReference type="Pfam" id="PF01590">
    <property type="entry name" value="GAF"/>
    <property type="match status" value="1"/>
</dbReference>
<protein>
    <recommendedName>
        <fullName evidence="2">histidine kinase</fullName>
        <ecNumber evidence="2">2.7.13.3</ecNumber>
    </recommendedName>
</protein>
<accession>A0A550JKH1</accession>
<dbReference type="Pfam" id="PF00512">
    <property type="entry name" value="HisKA"/>
    <property type="match status" value="1"/>
</dbReference>
<dbReference type="SMART" id="SM00387">
    <property type="entry name" value="HATPase_c"/>
    <property type="match status" value="1"/>
</dbReference>
<dbReference type="Pfam" id="PF00072">
    <property type="entry name" value="Response_reg"/>
    <property type="match status" value="1"/>
</dbReference>
<dbReference type="InterPro" id="IPR000014">
    <property type="entry name" value="PAS"/>
</dbReference>
<evidence type="ECO:0000259" key="9">
    <source>
        <dbReference type="PROSITE" id="PS50112"/>
    </source>
</evidence>
<dbReference type="Proteomes" id="UP000317155">
    <property type="component" value="Unassembled WGS sequence"/>
</dbReference>
<dbReference type="Gene3D" id="3.30.565.10">
    <property type="entry name" value="Histidine kinase-like ATPase, C-terminal domain"/>
    <property type="match status" value="1"/>
</dbReference>
<evidence type="ECO:0000259" key="8">
    <source>
        <dbReference type="PROSITE" id="PS50110"/>
    </source>
</evidence>
<evidence type="ECO:0000256" key="2">
    <source>
        <dbReference type="ARBA" id="ARBA00012438"/>
    </source>
</evidence>
<evidence type="ECO:0000256" key="3">
    <source>
        <dbReference type="ARBA" id="ARBA00022553"/>
    </source>
</evidence>
<sequence>MRPTVLVIDDDRVTREILSELLWDAGLNVVLASGGEEGCRLACENPPDVVLVDLFMPGWGGLEVCRFLRAQPALKQIPILLMTAHTDREGLVNPFRVGADDYIAKPFDFDELLARVQGNLLKKQAIDRRDNKARHYDALLKISETLSENGDAAAALKEIVRQISSHLESVDRCSIALVREAEGCAYVMATTADIQRPTFRIDLKNYPEIRQAMATGRPLLIENLVENPLIAEILPAFEGRDISAILVFPVVDARRVIGAMIIRIARPGEGVDRDEVDFCRLVSSVVVTALKTSDFFQLVWEEAEVLRVAKERLEADLRIKQAYEELFENASEGLIAFSAAGEIAYANRCLVEMVGEFPSGLSGVSLAELFGAEVQERFLTFSVANDDSAGVDGRFDIGFVPRVGEPRTFSVSIGGRPVLNGLRVAALRDVTDKRRIAEDLLRVKELLEETNAALVKADQARNEFLDTAVHELRTPVTIVSGYCSLLAETDQAQLSDEQRVYIEEAVAAADRLADLITNLLDLSRLESGSMPLALERCDLVATMRDFLHDHQPLLEKSQLTLQTTLPESAVALYDEERIYRVLANLFGNAVKFTPIGGNIHLSLEETADAVLFSIEDTGKGIPEEALPRLFEQFYQVGRGDSRQGSGLGLYICKKIIQSHHGEIWVESRLGIGSRFSFTLPKPGPLS</sequence>
<dbReference type="InterPro" id="IPR005467">
    <property type="entry name" value="His_kinase_dom"/>
</dbReference>
<dbReference type="OrthoDB" id="5342753at2"/>
<feature type="domain" description="PAS" evidence="9">
    <location>
        <begin position="319"/>
        <end position="373"/>
    </location>
</feature>
<dbReference type="SUPFAM" id="SSF55785">
    <property type="entry name" value="PYP-like sensor domain (PAS domain)"/>
    <property type="match status" value="1"/>
</dbReference>
<dbReference type="PROSITE" id="PS50109">
    <property type="entry name" value="HIS_KIN"/>
    <property type="match status" value="1"/>
</dbReference>
<evidence type="ECO:0000256" key="1">
    <source>
        <dbReference type="ARBA" id="ARBA00000085"/>
    </source>
</evidence>
<dbReference type="Pfam" id="PF02518">
    <property type="entry name" value="HATPase_c"/>
    <property type="match status" value="1"/>
</dbReference>
<evidence type="ECO:0000313" key="11">
    <source>
        <dbReference type="Proteomes" id="UP000317155"/>
    </source>
</evidence>
<dbReference type="InterPro" id="IPR029016">
    <property type="entry name" value="GAF-like_dom_sf"/>
</dbReference>
<comment type="caution">
    <text evidence="10">The sequence shown here is derived from an EMBL/GenBank/DDBJ whole genome shotgun (WGS) entry which is preliminary data.</text>
</comment>
<dbReference type="Gene3D" id="1.10.287.130">
    <property type="match status" value="1"/>
</dbReference>
<dbReference type="InterPro" id="IPR004358">
    <property type="entry name" value="Sig_transdc_His_kin-like_C"/>
</dbReference>
<keyword evidence="5" id="KW-0418">Kinase</keyword>
<dbReference type="InterPro" id="IPR011006">
    <property type="entry name" value="CheY-like_superfamily"/>
</dbReference>
<dbReference type="PROSITE" id="PS50112">
    <property type="entry name" value="PAS"/>
    <property type="match status" value="1"/>
</dbReference>
<dbReference type="GO" id="GO:0000155">
    <property type="term" value="F:phosphorelay sensor kinase activity"/>
    <property type="evidence" value="ECO:0007669"/>
    <property type="project" value="InterPro"/>
</dbReference>
<dbReference type="InterPro" id="IPR001789">
    <property type="entry name" value="Sig_transdc_resp-reg_receiver"/>
</dbReference>
<dbReference type="InterPro" id="IPR003018">
    <property type="entry name" value="GAF"/>
</dbReference>
<dbReference type="SUPFAM" id="SSF52172">
    <property type="entry name" value="CheY-like"/>
    <property type="match status" value="1"/>
</dbReference>
<name>A0A550JKH1_9BACT</name>
<evidence type="ECO:0000256" key="5">
    <source>
        <dbReference type="ARBA" id="ARBA00022777"/>
    </source>
</evidence>
<dbReference type="PANTHER" id="PTHR43547:SF2">
    <property type="entry name" value="HYBRID SIGNAL TRANSDUCTION HISTIDINE KINASE C"/>
    <property type="match status" value="1"/>
</dbReference>
<comment type="catalytic activity">
    <reaction evidence="1">
        <text>ATP + protein L-histidine = ADP + protein N-phospho-L-histidine.</text>
        <dbReference type="EC" id="2.7.13.3"/>
    </reaction>
</comment>
<gene>
    <name evidence="10" type="ORF">FL622_00425</name>
</gene>
<dbReference type="InterPro" id="IPR003594">
    <property type="entry name" value="HATPase_dom"/>
</dbReference>
<feature type="domain" description="Response regulatory" evidence="8">
    <location>
        <begin position="4"/>
        <end position="120"/>
    </location>
</feature>
<dbReference type="SMART" id="SM00065">
    <property type="entry name" value="GAF"/>
    <property type="match status" value="1"/>
</dbReference>
<keyword evidence="4" id="KW-0808">Transferase</keyword>
<dbReference type="Gene3D" id="3.40.50.2300">
    <property type="match status" value="1"/>
</dbReference>
<dbReference type="FunFam" id="3.30.565.10:FF:000006">
    <property type="entry name" value="Sensor histidine kinase WalK"/>
    <property type="match status" value="1"/>
</dbReference>
<dbReference type="CDD" id="cd00082">
    <property type="entry name" value="HisKA"/>
    <property type="match status" value="1"/>
</dbReference>
<dbReference type="Gene3D" id="3.30.450.40">
    <property type="match status" value="1"/>
</dbReference>
<evidence type="ECO:0000259" key="7">
    <source>
        <dbReference type="PROSITE" id="PS50109"/>
    </source>
</evidence>
<dbReference type="SUPFAM" id="SSF55781">
    <property type="entry name" value="GAF domain-like"/>
    <property type="match status" value="1"/>
</dbReference>
<keyword evidence="3 6" id="KW-0597">Phosphoprotein</keyword>
<reference evidence="10 11" key="1">
    <citation type="submission" date="2019-07" db="EMBL/GenBank/DDBJ databases">
        <title>Insights of Desulfuromonas acetexigens electromicrobiology.</title>
        <authorList>
            <person name="Katuri K."/>
            <person name="Sapireddy V."/>
            <person name="Shaw D.R."/>
            <person name="Saikaly P."/>
        </authorList>
    </citation>
    <scope>NUCLEOTIDE SEQUENCE [LARGE SCALE GENOMIC DNA]</scope>
    <source>
        <strain evidence="10 11">2873</strain>
    </source>
</reference>
<dbReference type="PROSITE" id="PS50110">
    <property type="entry name" value="RESPONSE_REGULATORY"/>
    <property type="match status" value="1"/>
</dbReference>
<dbReference type="SUPFAM" id="SSF55874">
    <property type="entry name" value="ATPase domain of HSP90 chaperone/DNA topoisomerase II/histidine kinase"/>
    <property type="match status" value="1"/>
</dbReference>
<dbReference type="Gene3D" id="3.30.450.20">
    <property type="entry name" value="PAS domain"/>
    <property type="match status" value="1"/>
</dbReference>
<dbReference type="InterPro" id="IPR003661">
    <property type="entry name" value="HisK_dim/P_dom"/>
</dbReference>
<dbReference type="PANTHER" id="PTHR43547">
    <property type="entry name" value="TWO-COMPONENT HISTIDINE KINASE"/>
    <property type="match status" value="1"/>
</dbReference>
<proteinExistence type="predicted"/>
<keyword evidence="11" id="KW-1185">Reference proteome</keyword>
<evidence type="ECO:0000256" key="4">
    <source>
        <dbReference type="ARBA" id="ARBA00022679"/>
    </source>
</evidence>
<dbReference type="PRINTS" id="PR00344">
    <property type="entry name" value="BCTRLSENSOR"/>
</dbReference>
<dbReference type="InterPro" id="IPR036890">
    <property type="entry name" value="HATPase_C_sf"/>
</dbReference>
<dbReference type="SMART" id="SM00388">
    <property type="entry name" value="HisKA"/>
    <property type="match status" value="1"/>
</dbReference>
<dbReference type="EC" id="2.7.13.3" evidence="2"/>
<dbReference type="CDD" id="cd00075">
    <property type="entry name" value="HATPase"/>
    <property type="match status" value="1"/>
</dbReference>
<organism evidence="10 11">
    <name type="scientific">Trichloromonas acetexigens</name>
    <dbReference type="NCBI Taxonomy" id="38815"/>
    <lineage>
        <taxon>Bacteria</taxon>
        <taxon>Pseudomonadati</taxon>
        <taxon>Thermodesulfobacteriota</taxon>
        <taxon>Desulfuromonadia</taxon>
        <taxon>Desulfuromonadales</taxon>
        <taxon>Trichloromonadaceae</taxon>
        <taxon>Trichloromonas</taxon>
    </lineage>
</organism>
<feature type="domain" description="Histidine kinase" evidence="7">
    <location>
        <begin position="467"/>
        <end position="683"/>
    </location>
</feature>